<reference evidence="2" key="1">
    <citation type="submission" date="2022-07" db="EMBL/GenBank/DDBJ databases">
        <title>Genome Sequence of Agrocybe chaxingu.</title>
        <authorList>
            <person name="Buettner E."/>
        </authorList>
    </citation>
    <scope>NUCLEOTIDE SEQUENCE</scope>
    <source>
        <strain evidence="2">MP-N11</strain>
    </source>
</reference>
<sequence length="537" mass="57665">MDTSARPSALFCRSSSTPDVDPEVSISIVDAGDASVDNNVRYIHTGPTAPHSPGLLSPPGWDQNRPYRIIPNRPRSAAPTAQAGFDAIYRLSRSLSPFEGRTSNSEESLRISQNYALSALNHASPGGESDNYSITSELADAHPPPSPISDTSSRQGHQSLFNFSSDEAGSEYPPSSLSDNQNASDGSHVSPHTSPQRNFFTTPEQVATLQRRLHTVSDPRTLNRLNYFSPSPSPTRPRTALPPDDTLGSSTNNGTRLYLTDPLDDPYINVPEDPLFGGYSSDISYDRIPPLYNMPTSGSSSSSFLASPASASNTNANVNAFFNPNMSTACTSDNTPILQLGAHDQSGNTLGDFQIDDDDWMMQGMAQASLVELQQASSSSQLNPVPYQAAPTMSSATNALATHLAGRNFFAGSASVHQAGSVDTFMPGSVEDGASDEMKEQMVDLLADSRSYAEAIQKIHALGVEKRSSVPDELLRKAAGRKVGTDEVRNAAHKRKLKSAAFNCVLCPYELTAKDNLKKYAAKTITVRIWTTSLVVA</sequence>
<feature type="compositionally biased region" description="Polar residues" evidence="1">
    <location>
        <begin position="218"/>
        <end position="228"/>
    </location>
</feature>
<evidence type="ECO:0000313" key="2">
    <source>
        <dbReference type="EMBL" id="KAJ3503758.1"/>
    </source>
</evidence>
<evidence type="ECO:0000256" key="1">
    <source>
        <dbReference type="SAM" id="MobiDB-lite"/>
    </source>
</evidence>
<proteinExistence type="predicted"/>
<feature type="region of interest" description="Disordered" evidence="1">
    <location>
        <begin position="1"/>
        <end position="23"/>
    </location>
</feature>
<dbReference type="OrthoDB" id="6077919at2759"/>
<keyword evidence="3" id="KW-1185">Reference proteome</keyword>
<dbReference type="EMBL" id="JANKHO010001098">
    <property type="protein sequence ID" value="KAJ3503758.1"/>
    <property type="molecule type" value="Genomic_DNA"/>
</dbReference>
<feature type="region of interest" description="Disordered" evidence="1">
    <location>
        <begin position="213"/>
        <end position="253"/>
    </location>
</feature>
<dbReference type="Proteomes" id="UP001148786">
    <property type="component" value="Unassembled WGS sequence"/>
</dbReference>
<gene>
    <name evidence="2" type="ORF">NLJ89_g8290</name>
</gene>
<name>A0A9W8MSA4_9AGAR</name>
<feature type="compositionally biased region" description="Polar residues" evidence="1">
    <location>
        <begin position="148"/>
        <end position="199"/>
    </location>
</feature>
<dbReference type="AlphaFoldDB" id="A0A9W8MSA4"/>
<evidence type="ECO:0000313" key="3">
    <source>
        <dbReference type="Proteomes" id="UP001148786"/>
    </source>
</evidence>
<protein>
    <submittedName>
        <fullName evidence="2">Uncharacterized protein</fullName>
    </submittedName>
</protein>
<comment type="caution">
    <text evidence="2">The sequence shown here is derived from an EMBL/GenBank/DDBJ whole genome shotgun (WGS) entry which is preliminary data.</text>
</comment>
<organism evidence="2 3">
    <name type="scientific">Agrocybe chaxingu</name>
    <dbReference type="NCBI Taxonomy" id="84603"/>
    <lineage>
        <taxon>Eukaryota</taxon>
        <taxon>Fungi</taxon>
        <taxon>Dikarya</taxon>
        <taxon>Basidiomycota</taxon>
        <taxon>Agaricomycotina</taxon>
        <taxon>Agaricomycetes</taxon>
        <taxon>Agaricomycetidae</taxon>
        <taxon>Agaricales</taxon>
        <taxon>Agaricineae</taxon>
        <taxon>Strophariaceae</taxon>
        <taxon>Agrocybe</taxon>
    </lineage>
</organism>
<accession>A0A9W8MSA4</accession>
<feature type="region of interest" description="Disordered" evidence="1">
    <location>
        <begin position="121"/>
        <end position="199"/>
    </location>
</feature>